<dbReference type="EMBL" id="JBEDUW010000004">
    <property type="protein sequence ID" value="KAK9933711.1"/>
    <property type="molecule type" value="Genomic_DNA"/>
</dbReference>
<gene>
    <name evidence="1" type="ORF">M0R45_020891</name>
</gene>
<sequence length="83" mass="9139">MVADILAKKSWDAPGLHYSDSPPPSVISILLDDMIAFTTVRKLSVFPVFWHVTKKSIEVLKLYGCGCGALVLRSELFNSSLLT</sequence>
<dbReference type="AlphaFoldDB" id="A0AAW1XBW1"/>
<reference evidence="1 2" key="1">
    <citation type="journal article" date="2023" name="G3 (Bethesda)">
        <title>A chromosome-length genome assembly and annotation of blackberry (Rubus argutus, cv. 'Hillquist').</title>
        <authorList>
            <person name="Bruna T."/>
            <person name="Aryal R."/>
            <person name="Dudchenko O."/>
            <person name="Sargent D.J."/>
            <person name="Mead D."/>
            <person name="Buti M."/>
            <person name="Cavallini A."/>
            <person name="Hytonen T."/>
            <person name="Andres J."/>
            <person name="Pham M."/>
            <person name="Weisz D."/>
            <person name="Mascagni F."/>
            <person name="Usai G."/>
            <person name="Natali L."/>
            <person name="Bassil N."/>
            <person name="Fernandez G.E."/>
            <person name="Lomsadze A."/>
            <person name="Armour M."/>
            <person name="Olukolu B."/>
            <person name="Poorten T."/>
            <person name="Britton C."/>
            <person name="Davik J."/>
            <person name="Ashrafi H."/>
            <person name="Aiden E.L."/>
            <person name="Borodovsky M."/>
            <person name="Worthington M."/>
        </authorList>
    </citation>
    <scope>NUCLEOTIDE SEQUENCE [LARGE SCALE GENOMIC DNA]</scope>
    <source>
        <strain evidence="1">PI 553951</strain>
    </source>
</reference>
<dbReference type="Proteomes" id="UP001457282">
    <property type="component" value="Unassembled WGS sequence"/>
</dbReference>
<comment type="caution">
    <text evidence="1">The sequence shown here is derived from an EMBL/GenBank/DDBJ whole genome shotgun (WGS) entry which is preliminary data.</text>
</comment>
<keyword evidence="2" id="KW-1185">Reference proteome</keyword>
<accession>A0AAW1XBW1</accession>
<evidence type="ECO:0000313" key="1">
    <source>
        <dbReference type="EMBL" id="KAK9933711.1"/>
    </source>
</evidence>
<organism evidence="1 2">
    <name type="scientific">Rubus argutus</name>
    <name type="common">Southern blackberry</name>
    <dbReference type="NCBI Taxonomy" id="59490"/>
    <lineage>
        <taxon>Eukaryota</taxon>
        <taxon>Viridiplantae</taxon>
        <taxon>Streptophyta</taxon>
        <taxon>Embryophyta</taxon>
        <taxon>Tracheophyta</taxon>
        <taxon>Spermatophyta</taxon>
        <taxon>Magnoliopsida</taxon>
        <taxon>eudicotyledons</taxon>
        <taxon>Gunneridae</taxon>
        <taxon>Pentapetalae</taxon>
        <taxon>rosids</taxon>
        <taxon>fabids</taxon>
        <taxon>Rosales</taxon>
        <taxon>Rosaceae</taxon>
        <taxon>Rosoideae</taxon>
        <taxon>Rosoideae incertae sedis</taxon>
        <taxon>Rubus</taxon>
    </lineage>
</organism>
<protein>
    <submittedName>
        <fullName evidence="1">Uncharacterized protein</fullName>
    </submittedName>
</protein>
<proteinExistence type="predicted"/>
<name>A0AAW1XBW1_RUBAR</name>
<evidence type="ECO:0000313" key="2">
    <source>
        <dbReference type="Proteomes" id="UP001457282"/>
    </source>
</evidence>